<protein>
    <recommendedName>
        <fullName evidence="12">NADH-quinone oxidoreductase subunit A</fullName>
        <ecNumber evidence="12">7.1.1.-</ecNumber>
    </recommendedName>
    <alternativeName>
        <fullName evidence="12">NADH dehydrogenase I subunit A</fullName>
    </alternativeName>
    <alternativeName>
        <fullName evidence="12">NDH-1 subunit A</fullName>
    </alternativeName>
    <alternativeName>
        <fullName evidence="12">NUO1</fullName>
    </alternativeName>
</protein>
<dbReference type="GO" id="GO:0008137">
    <property type="term" value="F:NADH dehydrogenase (ubiquinone) activity"/>
    <property type="evidence" value="ECO:0007669"/>
    <property type="project" value="InterPro"/>
</dbReference>
<evidence type="ECO:0000256" key="5">
    <source>
        <dbReference type="ARBA" id="ARBA00022692"/>
    </source>
</evidence>
<reference evidence="14 15" key="1">
    <citation type="submission" date="2020-09" db="EMBL/GenBank/DDBJ databases">
        <title>Genome sequence of the banana aphid, Pentalonia nigronervosa Coquerel (Hemiptera: Aphididae) and its symbionts.</title>
        <authorList>
            <person name="Mathers T.C."/>
            <person name="Mugford S.T."/>
            <person name="Hogenhout S.A."/>
            <person name="Tripathi L."/>
        </authorList>
    </citation>
    <scope>NUCLEOTIDE SEQUENCE [LARGE SCALE GENOMIC DNA]</scope>
    <source>
        <strain evidence="14">Ba4</strain>
    </source>
</reference>
<gene>
    <name evidence="14" type="primary">ndhC</name>
    <name evidence="12" type="synonym">nuoA</name>
    <name evidence="14" type="ORF">ICW73_00105</name>
</gene>
<dbReference type="AlphaFoldDB" id="A0A7H1AZH7"/>
<comment type="catalytic activity">
    <reaction evidence="12 13">
        <text>a quinone + NADH + 5 H(+)(in) = a quinol + NAD(+) + 4 H(+)(out)</text>
        <dbReference type="Rhea" id="RHEA:57888"/>
        <dbReference type="ChEBI" id="CHEBI:15378"/>
        <dbReference type="ChEBI" id="CHEBI:24646"/>
        <dbReference type="ChEBI" id="CHEBI:57540"/>
        <dbReference type="ChEBI" id="CHEBI:57945"/>
        <dbReference type="ChEBI" id="CHEBI:132124"/>
    </reaction>
</comment>
<evidence type="ECO:0000256" key="13">
    <source>
        <dbReference type="RuleBase" id="RU003639"/>
    </source>
</evidence>
<comment type="function">
    <text evidence="12">NDH-1 shuttles electrons from NADH, via FMN and iron-sulfur (Fe-S) centers, to quinones in the respiratory chain. The immediate electron acceptor for the enzyme in this species is believed to be ubiquinone. Couples the redox reaction to proton translocation (for every two electrons transferred, four hydrogen ions are translocated across the cytoplasmic membrane), and thus conserves the redox energy in a proton gradient.</text>
</comment>
<evidence type="ECO:0000256" key="8">
    <source>
        <dbReference type="ARBA" id="ARBA00022989"/>
    </source>
</evidence>
<comment type="subcellular location">
    <subcellularLocation>
        <location evidence="12 13">Cell membrane</location>
        <topology evidence="12 13">Multi-pass membrane protein</topology>
    </subcellularLocation>
    <subcellularLocation>
        <location evidence="1">Membrane</location>
        <topology evidence="1">Multi-pass membrane protein</topology>
    </subcellularLocation>
</comment>
<dbReference type="HAMAP" id="MF_01394">
    <property type="entry name" value="NDH1_NuoA"/>
    <property type="match status" value="1"/>
</dbReference>
<dbReference type="PANTHER" id="PTHR11058:SF21">
    <property type="entry name" value="NADH-QUINONE OXIDOREDUCTASE SUBUNIT A"/>
    <property type="match status" value="1"/>
</dbReference>
<dbReference type="GO" id="GO:0050136">
    <property type="term" value="F:NADH dehydrogenase (quinone) (non-electrogenic) activity"/>
    <property type="evidence" value="ECO:0007669"/>
    <property type="project" value="UniProtKB-UniRule"/>
</dbReference>
<evidence type="ECO:0000256" key="10">
    <source>
        <dbReference type="ARBA" id="ARBA00023075"/>
    </source>
</evidence>
<keyword evidence="5 12" id="KW-0812">Transmembrane</keyword>
<evidence type="ECO:0000256" key="3">
    <source>
        <dbReference type="ARBA" id="ARBA00022448"/>
    </source>
</evidence>
<keyword evidence="11 12" id="KW-0472">Membrane</keyword>
<proteinExistence type="inferred from homology"/>
<evidence type="ECO:0000256" key="2">
    <source>
        <dbReference type="ARBA" id="ARBA00008472"/>
    </source>
</evidence>
<evidence type="ECO:0000256" key="12">
    <source>
        <dbReference type="HAMAP-Rule" id="MF_01394"/>
    </source>
</evidence>
<keyword evidence="9 12" id="KW-0520">NAD</keyword>
<evidence type="ECO:0000313" key="14">
    <source>
        <dbReference type="EMBL" id="QNS01882.1"/>
    </source>
</evidence>
<keyword evidence="6 12" id="KW-0874">Quinone</keyword>
<comment type="subunit">
    <text evidence="12">NDH-1 is composed of 13 different subunits. Subunits NuoA, H, J, K, L, M, N constitute the membrane sector of the complex.</text>
</comment>
<evidence type="ECO:0000256" key="6">
    <source>
        <dbReference type="ARBA" id="ARBA00022719"/>
    </source>
</evidence>
<evidence type="ECO:0000313" key="15">
    <source>
        <dbReference type="Proteomes" id="UP000516346"/>
    </source>
</evidence>
<keyword evidence="10 12" id="KW-0830">Ubiquinone</keyword>
<evidence type="ECO:0000256" key="9">
    <source>
        <dbReference type="ARBA" id="ARBA00023027"/>
    </source>
</evidence>
<sequence length="124" mass="14212">MRHELVFIEHLSFLFFMIIALGFCMFLLLLSWVLGGRATSKNKNTPFESGIISTGTAEVQFSAKFYLIAMFFVVFDVESLYLYAWSISIYESGWIGFYASAIFIFSIILALFYLNRIKALNLPS</sequence>
<evidence type="ECO:0000256" key="7">
    <source>
        <dbReference type="ARBA" id="ARBA00022967"/>
    </source>
</evidence>
<dbReference type="GO" id="GO:0005886">
    <property type="term" value="C:plasma membrane"/>
    <property type="evidence" value="ECO:0007669"/>
    <property type="project" value="UniProtKB-SubCell"/>
</dbReference>
<keyword evidence="3 12" id="KW-0813">Transport</keyword>
<evidence type="ECO:0000256" key="1">
    <source>
        <dbReference type="ARBA" id="ARBA00004141"/>
    </source>
</evidence>
<keyword evidence="7 12" id="KW-1278">Translocase</keyword>
<evidence type="ECO:0000256" key="4">
    <source>
        <dbReference type="ARBA" id="ARBA00022475"/>
    </source>
</evidence>
<dbReference type="Gene3D" id="1.20.58.1610">
    <property type="entry name" value="NADH:ubiquinone/plastoquinone oxidoreductase, chain 3"/>
    <property type="match status" value="1"/>
</dbReference>
<feature type="transmembrane region" description="Helical" evidence="12">
    <location>
        <begin position="65"/>
        <end position="83"/>
    </location>
</feature>
<dbReference type="EMBL" id="CP061275">
    <property type="protein sequence ID" value="QNS01882.1"/>
    <property type="molecule type" value="Genomic_DNA"/>
</dbReference>
<dbReference type="GO" id="GO:0030964">
    <property type="term" value="C:NADH dehydrogenase complex"/>
    <property type="evidence" value="ECO:0007669"/>
    <property type="project" value="TreeGrafter"/>
</dbReference>
<feature type="transmembrane region" description="Helical" evidence="12">
    <location>
        <begin position="12"/>
        <end position="34"/>
    </location>
</feature>
<dbReference type="EC" id="7.1.1.-" evidence="12"/>
<name>A0A7H1AZH7_9GAMM</name>
<dbReference type="InterPro" id="IPR000440">
    <property type="entry name" value="NADH_UbQ/plastoQ_OxRdtase_su3"/>
</dbReference>
<dbReference type="Pfam" id="PF00507">
    <property type="entry name" value="Oxidored_q4"/>
    <property type="match status" value="1"/>
</dbReference>
<dbReference type="Proteomes" id="UP000516346">
    <property type="component" value="Chromosome"/>
</dbReference>
<keyword evidence="4 12" id="KW-1003">Cell membrane</keyword>
<dbReference type="InterPro" id="IPR038430">
    <property type="entry name" value="NDAH_ubi_oxred_su3_sf"/>
</dbReference>
<accession>A0A7H1AZH7</accession>
<dbReference type="InterPro" id="IPR023043">
    <property type="entry name" value="NAD(P)H_OxRDtase_bac/plastid"/>
</dbReference>
<dbReference type="GO" id="GO:0048038">
    <property type="term" value="F:quinone binding"/>
    <property type="evidence" value="ECO:0007669"/>
    <property type="project" value="UniProtKB-KW"/>
</dbReference>
<evidence type="ECO:0000256" key="11">
    <source>
        <dbReference type="ARBA" id="ARBA00023136"/>
    </source>
</evidence>
<comment type="similarity">
    <text evidence="2 12 13">Belongs to the complex I subunit 3 family.</text>
</comment>
<dbReference type="PANTHER" id="PTHR11058">
    <property type="entry name" value="NADH-UBIQUINONE OXIDOREDUCTASE CHAIN 3"/>
    <property type="match status" value="1"/>
</dbReference>
<organism evidence="14 15">
    <name type="scientific">Buchnera aphidicola</name>
    <name type="common">Pentalonia nigronervosa</name>
    <dbReference type="NCBI Taxonomy" id="1309793"/>
    <lineage>
        <taxon>Bacteria</taxon>
        <taxon>Pseudomonadati</taxon>
        <taxon>Pseudomonadota</taxon>
        <taxon>Gammaproteobacteria</taxon>
        <taxon>Enterobacterales</taxon>
        <taxon>Erwiniaceae</taxon>
        <taxon>Buchnera</taxon>
    </lineage>
</organism>
<keyword evidence="8 12" id="KW-1133">Transmembrane helix</keyword>
<feature type="transmembrane region" description="Helical" evidence="12">
    <location>
        <begin position="95"/>
        <end position="114"/>
    </location>
</feature>